<proteinExistence type="predicted"/>
<dbReference type="AlphaFoldDB" id="A0A098LI83"/>
<dbReference type="OrthoDB" id="1186563at2"/>
<evidence type="ECO:0000313" key="1">
    <source>
        <dbReference type="EMBL" id="GAL86685.1"/>
    </source>
</evidence>
<dbReference type="EMBL" id="BBLT01000009">
    <property type="protein sequence ID" value="GAL86685.1"/>
    <property type="molecule type" value="Genomic_DNA"/>
</dbReference>
<dbReference type="eggNOG" id="COG4772">
    <property type="taxonomic scope" value="Bacteria"/>
</dbReference>
<protein>
    <recommendedName>
        <fullName evidence="3">Bacteroidetes-specific membrane protein</fullName>
    </recommendedName>
</protein>
<dbReference type="Proteomes" id="UP000030185">
    <property type="component" value="Unassembled WGS sequence"/>
</dbReference>
<dbReference type="STRING" id="153721.MYP_3915"/>
<reference evidence="1 2" key="1">
    <citation type="submission" date="2014-09" db="EMBL/GenBank/DDBJ databases">
        <title>Sporocytophaga myxococcoides PG-01 genome sequencing.</title>
        <authorList>
            <person name="Liu L."/>
            <person name="Gao P.J."/>
            <person name="Chen G.J."/>
            <person name="Wang L.S."/>
        </authorList>
    </citation>
    <scope>NUCLEOTIDE SEQUENCE [LARGE SCALE GENOMIC DNA]</scope>
    <source>
        <strain evidence="1 2">PG-01</strain>
    </source>
</reference>
<sequence>MILGGSIRSLYILLLCWMFNLNYCSSQDIQYSQFYANVLYLNPAFAGNAHALRGIYHQRVQWPALNAKYITSHFSIDNYFNKANSGVGFMVYKDWQGASTIASTEAAFQYAYELHLTQQHSFRAGIQTSYVSRYIDYSGLYFPDQYDSYGYLGKQTSQPFQNDQVQYLDFSSGGIFYSDHYWIGATYAHMNRPNQSFYGEDSRLPYKLDFIAGYRLDIETRNVNKEINQGRDIYITPTAHYKSQGKSDQIDLGVYFLYDHLITGLWYRGIPLLKHYRWQLQNNESMVILAGWRVNGLSISYSFDHTVSKLAPAHTGGSHELNITYLYELTRKRKKIIKKIPCPHFYQ</sequence>
<name>A0A098LI83_9BACT</name>
<dbReference type="Pfam" id="PF11751">
    <property type="entry name" value="PorP_SprF"/>
    <property type="match status" value="1"/>
</dbReference>
<dbReference type="NCBIfam" id="TIGR03519">
    <property type="entry name" value="T9SS_PorP_fam"/>
    <property type="match status" value="1"/>
</dbReference>
<keyword evidence="2" id="KW-1185">Reference proteome</keyword>
<dbReference type="InterPro" id="IPR019861">
    <property type="entry name" value="PorP/SprF_Bacteroidetes"/>
</dbReference>
<organism evidence="1 2">
    <name type="scientific">Sporocytophaga myxococcoides</name>
    <dbReference type="NCBI Taxonomy" id="153721"/>
    <lineage>
        <taxon>Bacteria</taxon>
        <taxon>Pseudomonadati</taxon>
        <taxon>Bacteroidota</taxon>
        <taxon>Cytophagia</taxon>
        <taxon>Cytophagales</taxon>
        <taxon>Cytophagaceae</taxon>
        <taxon>Sporocytophaga</taxon>
    </lineage>
</organism>
<gene>
    <name evidence="1" type="ORF">MYP_3915</name>
</gene>
<accession>A0A098LI83</accession>
<comment type="caution">
    <text evidence="1">The sequence shown here is derived from an EMBL/GenBank/DDBJ whole genome shotgun (WGS) entry which is preliminary data.</text>
</comment>
<dbReference type="RefSeq" id="WP_045467048.1">
    <property type="nucleotide sequence ID" value="NZ_BBLT01000009.1"/>
</dbReference>
<evidence type="ECO:0008006" key="3">
    <source>
        <dbReference type="Google" id="ProtNLM"/>
    </source>
</evidence>
<evidence type="ECO:0000313" key="2">
    <source>
        <dbReference type="Proteomes" id="UP000030185"/>
    </source>
</evidence>